<keyword evidence="1" id="KW-0472">Membrane</keyword>
<accession>A0AAN6X3G3</accession>
<feature type="transmembrane region" description="Helical" evidence="1">
    <location>
        <begin position="12"/>
        <end position="31"/>
    </location>
</feature>
<comment type="caution">
    <text evidence="2">The sequence shown here is derived from an EMBL/GenBank/DDBJ whole genome shotgun (WGS) entry which is preliminary data.</text>
</comment>
<gene>
    <name evidence="2" type="ORF">QBC35DRAFT_481383</name>
</gene>
<keyword evidence="1" id="KW-0812">Transmembrane</keyword>
<reference evidence="2" key="1">
    <citation type="journal article" date="2023" name="Mol. Phylogenet. Evol.">
        <title>Genome-scale phylogeny and comparative genomics of the fungal order Sordariales.</title>
        <authorList>
            <person name="Hensen N."/>
            <person name="Bonometti L."/>
            <person name="Westerberg I."/>
            <person name="Brannstrom I.O."/>
            <person name="Guillou S."/>
            <person name="Cros-Aarteil S."/>
            <person name="Calhoun S."/>
            <person name="Haridas S."/>
            <person name="Kuo A."/>
            <person name="Mondo S."/>
            <person name="Pangilinan J."/>
            <person name="Riley R."/>
            <person name="LaButti K."/>
            <person name="Andreopoulos B."/>
            <person name="Lipzen A."/>
            <person name="Chen C."/>
            <person name="Yan M."/>
            <person name="Daum C."/>
            <person name="Ng V."/>
            <person name="Clum A."/>
            <person name="Steindorff A."/>
            <person name="Ohm R.A."/>
            <person name="Martin F."/>
            <person name="Silar P."/>
            <person name="Natvig D.O."/>
            <person name="Lalanne C."/>
            <person name="Gautier V."/>
            <person name="Ament-Velasquez S.L."/>
            <person name="Kruys A."/>
            <person name="Hutchinson M.I."/>
            <person name="Powell A.J."/>
            <person name="Barry K."/>
            <person name="Miller A.N."/>
            <person name="Grigoriev I.V."/>
            <person name="Debuchy R."/>
            <person name="Gladieux P."/>
            <person name="Hiltunen Thoren M."/>
            <person name="Johannesson H."/>
        </authorList>
    </citation>
    <scope>NUCLEOTIDE SEQUENCE</scope>
    <source>
        <strain evidence="2">PSN309</strain>
    </source>
</reference>
<protein>
    <submittedName>
        <fullName evidence="2">Uncharacterized protein</fullName>
    </submittedName>
</protein>
<sequence>MIPYPPSLPHTHILLGFNNLFLLSLLASCFLGQWDMCTYNHNLYLLHSGFDLESIASIKFVVIIKSKREKNFHLGKRKAS</sequence>
<dbReference type="AlphaFoldDB" id="A0AAN6X3G3"/>
<dbReference type="EMBL" id="MU864351">
    <property type="protein sequence ID" value="KAK4193368.1"/>
    <property type="molecule type" value="Genomic_DNA"/>
</dbReference>
<evidence type="ECO:0000313" key="2">
    <source>
        <dbReference type="EMBL" id="KAK4193368.1"/>
    </source>
</evidence>
<dbReference type="Proteomes" id="UP001302126">
    <property type="component" value="Unassembled WGS sequence"/>
</dbReference>
<organism evidence="2 3">
    <name type="scientific">Podospora australis</name>
    <dbReference type="NCBI Taxonomy" id="1536484"/>
    <lineage>
        <taxon>Eukaryota</taxon>
        <taxon>Fungi</taxon>
        <taxon>Dikarya</taxon>
        <taxon>Ascomycota</taxon>
        <taxon>Pezizomycotina</taxon>
        <taxon>Sordariomycetes</taxon>
        <taxon>Sordariomycetidae</taxon>
        <taxon>Sordariales</taxon>
        <taxon>Podosporaceae</taxon>
        <taxon>Podospora</taxon>
    </lineage>
</organism>
<reference evidence="2" key="2">
    <citation type="submission" date="2023-05" db="EMBL/GenBank/DDBJ databases">
        <authorList>
            <consortium name="Lawrence Berkeley National Laboratory"/>
            <person name="Steindorff A."/>
            <person name="Hensen N."/>
            <person name="Bonometti L."/>
            <person name="Westerberg I."/>
            <person name="Brannstrom I.O."/>
            <person name="Guillou S."/>
            <person name="Cros-Aarteil S."/>
            <person name="Calhoun S."/>
            <person name="Haridas S."/>
            <person name="Kuo A."/>
            <person name="Mondo S."/>
            <person name="Pangilinan J."/>
            <person name="Riley R."/>
            <person name="Labutti K."/>
            <person name="Andreopoulos B."/>
            <person name="Lipzen A."/>
            <person name="Chen C."/>
            <person name="Yanf M."/>
            <person name="Daum C."/>
            <person name="Ng V."/>
            <person name="Clum A."/>
            <person name="Ohm R."/>
            <person name="Martin F."/>
            <person name="Silar P."/>
            <person name="Natvig D."/>
            <person name="Lalanne C."/>
            <person name="Gautier V."/>
            <person name="Ament-Velasquez S.L."/>
            <person name="Kruys A."/>
            <person name="Hutchinson M.I."/>
            <person name="Powell A.J."/>
            <person name="Barry K."/>
            <person name="Miller A.N."/>
            <person name="Grigoriev I.V."/>
            <person name="Debuchy R."/>
            <person name="Gladieux P."/>
            <person name="Thoren M.H."/>
            <person name="Johannesson H."/>
        </authorList>
    </citation>
    <scope>NUCLEOTIDE SEQUENCE</scope>
    <source>
        <strain evidence="2">PSN309</strain>
    </source>
</reference>
<proteinExistence type="predicted"/>
<evidence type="ECO:0000313" key="3">
    <source>
        <dbReference type="Proteomes" id="UP001302126"/>
    </source>
</evidence>
<keyword evidence="3" id="KW-1185">Reference proteome</keyword>
<keyword evidence="1" id="KW-1133">Transmembrane helix</keyword>
<evidence type="ECO:0000256" key="1">
    <source>
        <dbReference type="SAM" id="Phobius"/>
    </source>
</evidence>
<name>A0AAN6X3G3_9PEZI</name>